<evidence type="ECO:0000259" key="3">
    <source>
        <dbReference type="Pfam" id="PF16754"/>
    </source>
</evidence>
<dbReference type="Proteomes" id="UP000278733">
    <property type="component" value="Chromosome"/>
</dbReference>
<reference evidence="4 5" key="1">
    <citation type="submission" date="2018-12" db="EMBL/GenBank/DDBJ databases">
        <authorList>
            <consortium name="Pathogen Informatics"/>
        </authorList>
    </citation>
    <scope>NUCLEOTIDE SEQUENCE [LARGE SCALE GENOMIC DNA]</scope>
    <source>
        <strain evidence="4 5">NCTC8284</strain>
    </source>
</reference>
<feature type="domain" description="Pesticin C-terminal" evidence="3">
    <location>
        <begin position="3"/>
        <end position="49"/>
    </location>
</feature>
<organism evidence="4 5">
    <name type="scientific">Rodentibacter pneumotropicus</name>
    <dbReference type="NCBI Taxonomy" id="758"/>
    <lineage>
        <taxon>Bacteria</taxon>
        <taxon>Pseudomonadati</taxon>
        <taxon>Pseudomonadota</taxon>
        <taxon>Gammaproteobacteria</taxon>
        <taxon>Pasteurellales</taxon>
        <taxon>Pasteurellaceae</taxon>
        <taxon>Rodentibacter</taxon>
    </lineage>
</organism>
<dbReference type="AlphaFoldDB" id="A0A3S4XVE0"/>
<protein>
    <recommendedName>
        <fullName evidence="3">Pesticin C-terminal domain-containing protein</fullName>
    </recommendedName>
</protein>
<evidence type="ECO:0000256" key="1">
    <source>
        <dbReference type="ARBA" id="ARBA00022529"/>
    </source>
</evidence>
<sequence>MWDFILNIEKYVATPYVPSNGIDGKSGVTLGYGYDLGQQTKKTMYDELSEFYTSEQLKRLEVALGVKGKKLMNYHCL</sequence>
<dbReference type="GO" id="GO:0003796">
    <property type="term" value="F:lysozyme activity"/>
    <property type="evidence" value="ECO:0007669"/>
    <property type="project" value="InterPro"/>
</dbReference>
<dbReference type="GO" id="GO:0042742">
    <property type="term" value="P:defense response to bacterium"/>
    <property type="evidence" value="ECO:0007669"/>
    <property type="project" value="UniProtKB-KW"/>
</dbReference>
<keyword evidence="1" id="KW-0929">Antimicrobial</keyword>
<proteinExistence type="predicted"/>
<evidence type="ECO:0000256" key="2">
    <source>
        <dbReference type="ARBA" id="ARBA00022638"/>
    </source>
</evidence>
<dbReference type="EMBL" id="LR134405">
    <property type="protein sequence ID" value="VEH68005.1"/>
    <property type="molecule type" value="Genomic_DNA"/>
</dbReference>
<evidence type="ECO:0000313" key="4">
    <source>
        <dbReference type="EMBL" id="VEH68005.1"/>
    </source>
</evidence>
<gene>
    <name evidence="4" type="ORF">NCTC8284_03220</name>
</gene>
<dbReference type="Pfam" id="PF16754">
    <property type="entry name" value="Pesticin"/>
    <property type="match status" value="1"/>
</dbReference>
<dbReference type="InterPro" id="IPR031922">
    <property type="entry name" value="Pesticin_C"/>
</dbReference>
<evidence type="ECO:0000313" key="5">
    <source>
        <dbReference type="Proteomes" id="UP000278733"/>
    </source>
</evidence>
<dbReference type="GO" id="GO:0031640">
    <property type="term" value="P:killing of cells of another organism"/>
    <property type="evidence" value="ECO:0007669"/>
    <property type="project" value="UniProtKB-KW"/>
</dbReference>
<dbReference type="KEGG" id="rpne:NCTC8284_03220"/>
<name>A0A3S4XVE0_9PAST</name>
<keyword evidence="2" id="KW-0081">Bacteriolytic enzyme</keyword>
<dbReference type="InterPro" id="IPR023347">
    <property type="entry name" value="Lysozyme_dom_sf"/>
</dbReference>
<accession>A0A3S4XVE0</accession>
<dbReference type="Gene3D" id="1.10.530.40">
    <property type="match status" value="1"/>
</dbReference>